<evidence type="ECO:0000313" key="2">
    <source>
        <dbReference type="EMBL" id="EJK53839.1"/>
    </source>
</evidence>
<dbReference type="Proteomes" id="UP000266841">
    <property type="component" value="Unassembled WGS sequence"/>
</dbReference>
<reference evidence="2 3" key="1">
    <citation type="journal article" date="2012" name="Genome Biol.">
        <title>Genome and low-iron response of an oceanic diatom adapted to chronic iron limitation.</title>
        <authorList>
            <person name="Lommer M."/>
            <person name="Specht M."/>
            <person name="Roy A.S."/>
            <person name="Kraemer L."/>
            <person name="Andreson R."/>
            <person name="Gutowska M.A."/>
            <person name="Wolf J."/>
            <person name="Bergner S.V."/>
            <person name="Schilhabel M.B."/>
            <person name="Klostermeier U.C."/>
            <person name="Beiko R.G."/>
            <person name="Rosenstiel P."/>
            <person name="Hippler M."/>
            <person name="Laroche J."/>
        </authorList>
    </citation>
    <scope>NUCLEOTIDE SEQUENCE [LARGE SCALE GENOMIC DNA]</scope>
    <source>
        <strain evidence="2 3">CCMP1005</strain>
    </source>
</reference>
<evidence type="ECO:0000256" key="1">
    <source>
        <dbReference type="SAM" id="MobiDB-lite"/>
    </source>
</evidence>
<evidence type="ECO:0000313" key="3">
    <source>
        <dbReference type="Proteomes" id="UP000266841"/>
    </source>
</evidence>
<dbReference type="AlphaFoldDB" id="K0RNK7"/>
<accession>K0RNK7</accession>
<name>K0RNK7_THAOC</name>
<feature type="compositionally biased region" description="Basic residues" evidence="1">
    <location>
        <begin position="1"/>
        <end position="11"/>
    </location>
</feature>
<dbReference type="EMBL" id="AGNL01036911">
    <property type="protein sequence ID" value="EJK53839.1"/>
    <property type="molecule type" value="Genomic_DNA"/>
</dbReference>
<keyword evidence="3" id="KW-1185">Reference proteome</keyword>
<protein>
    <submittedName>
        <fullName evidence="2">Uncharacterized protein</fullName>
    </submittedName>
</protein>
<gene>
    <name evidence="2" type="ORF">THAOC_26644</name>
</gene>
<sequence length="116" mass="13026">MNRQNRGKAGLRRREANRRGHLHNSVPANYRPGDREPNESNETFEGDDVIRANSTPVQSNHDQPDEPMDALAMHLQQFCHDNNIEEVEFDPDIKVLNPNSGALCLVLLSISVLSSP</sequence>
<feature type="region of interest" description="Disordered" evidence="1">
    <location>
        <begin position="1"/>
        <end position="65"/>
    </location>
</feature>
<feature type="compositionally biased region" description="Polar residues" evidence="1">
    <location>
        <begin position="52"/>
        <end position="61"/>
    </location>
</feature>
<proteinExistence type="predicted"/>
<organism evidence="2 3">
    <name type="scientific">Thalassiosira oceanica</name>
    <name type="common">Marine diatom</name>
    <dbReference type="NCBI Taxonomy" id="159749"/>
    <lineage>
        <taxon>Eukaryota</taxon>
        <taxon>Sar</taxon>
        <taxon>Stramenopiles</taxon>
        <taxon>Ochrophyta</taxon>
        <taxon>Bacillariophyta</taxon>
        <taxon>Coscinodiscophyceae</taxon>
        <taxon>Thalassiosirophycidae</taxon>
        <taxon>Thalassiosirales</taxon>
        <taxon>Thalassiosiraceae</taxon>
        <taxon>Thalassiosira</taxon>
    </lineage>
</organism>
<comment type="caution">
    <text evidence="2">The sequence shown here is derived from an EMBL/GenBank/DDBJ whole genome shotgun (WGS) entry which is preliminary data.</text>
</comment>